<evidence type="ECO:0000256" key="2">
    <source>
        <dbReference type="ARBA" id="ARBA00022553"/>
    </source>
</evidence>
<evidence type="ECO:0000256" key="1">
    <source>
        <dbReference type="ARBA" id="ARBA00004370"/>
    </source>
</evidence>
<feature type="domain" description="PAC" evidence="9">
    <location>
        <begin position="473"/>
        <end position="526"/>
    </location>
</feature>
<dbReference type="InterPro" id="IPR052155">
    <property type="entry name" value="Biofilm_reg_signaling"/>
</dbReference>
<dbReference type="CDD" id="cd12915">
    <property type="entry name" value="PDC2_DGC_like"/>
    <property type="match status" value="1"/>
</dbReference>
<dbReference type="GO" id="GO:0016301">
    <property type="term" value="F:kinase activity"/>
    <property type="evidence" value="ECO:0007669"/>
    <property type="project" value="UniProtKB-KW"/>
</dbReference>
<dbReference type="CDD" id="cd00130">
    <property type="entry name" value="PAS"/>
    <property type="match status" value="1"/>
</dbReference>
<gene>
    <name evidence="11" type="ORF">JJB74_05975</name>
</gene>
<protein>
    <submittedName>
        <fullName evidence="11">Diguanylate cyclase</fullName>
    </submittedName>
</protein>
<feature type="domain" description="GGDEF" evidence="10">
    <location>
        <begin position="558"/>
        <end position="692"/>
    </location>
</feature>
<dbReference type="CDD" id="cd12914">
    <property type="entry name" value="PDC1_DGC_like"/>
    <property type="match status" value="1"/>
</dbReference>
<dbReference type="PANTHER" id="PTHR44757:SF2">
    <property type="entry name" value="BIOFILM ARCHITECTURE MAINTENANCE PROTEIN MBAA"/>
    <property type="match status" value="1"/>
</dbReference>
<dbReference type="PROSITE" id="PS50887">
    <property type="entry name" value="GGDEF"/>
    <property type="match status" value="1"/>
</dbReference>
<dbReference type="GO" id="GO:0016020">
    <property type="term" value="C:membrane"/>
    <property type="evidence" value="ECO:0007669"/>
    <property type="project" value="UniProtKB-SubCell"/>
</dbReference>
<dbReference type="InterPro" id="IPR000160">
    <property type="entry name" value="GGDEF_dom"/>
</dbReference>
<dbReference type="Gene3D" id="3.30.70.270">
    <property type="match status" value="1"/>
</dbReference>
<dbReference type="GO" id="GO:0000160">
    <property type="term" value="P:phosphorelay signal transduction system"/>
    <property type="evidence" value="ECO:0007669"/>
    <property type="project" value="UniProtKB-KW"/>
</dbReference>
<dbReference type="InterPro" id="IPR000700">
    <property type="entry name" value="PAS-assoc_C"/>
</dbReference>
<accession>A0A934SRD2</accession>
<dbReference type="SUPFAM" id="SSF103190">
    <property type="entry name" value="Sensory domain-like"/>
    <property type="match status" value="1"/>
</dbReference>
<dbReference type="Pfam" id="PF22588">
    <property type="entry name" value="dCache_1_like"/>
    <property type="match status" value="1"/>
</dbReference>
<dbReference type="InterPro" id="IPR054327">
    <property type="entry name" value="His-kinase-like_sensor"/>
</dbReference>
<dbReference type="Proteomes" id="UP000622890">
    <property type="component" value="Unassembled WGS sequence"/>
</dbReference>
<evidence type="ECO:0000256" key="6">
    <source>
        <dbReference type="ARBA" id="ARBA00022840"/>
    </source>
</evidence>
<dbReference type="SMART" id="SM00267">
    <property type="entry name" value="GGDEF"/>
    <property type="match status" value="1"/>
</dbReference>
<dbReference type="PROSITE" id="PS50113">
    <property type="entry name" value="PAC"/>
    <property type="match status" value="2"/>
</dbReference>
<feature type="domain" description="PAC" evidence="9">
    <location>
        <begin position="356"/>
        <end position="409"/>
    </location>
</feature>
<evidence type="ECO:0000259" key="10">
    <source>
        <dbReference type="PROSITE" id="PS50887"/>
    </source>
</evidence>
<dbReference type="FunFam" id="3.30.70.270:FF:000001">
    <property type="entry name" value="Diguanylate cyclase domain protein"/>
    <property type="match status" value="1"/>
</dbReference>
<feature type="domain" description="PAS" evidence="8">
    <location>
        <begin position="286"/>
        <end position="356"/>
    </location>
</feature>
<evidence type="ECO:0000259" key="9">
    <source>
        <dbReference type="PROSITE" id="PS50113"/>
    </source>
</evidence>
<dbReference type="Pfam" id="PF00990">
    <property type="entry name" value="GGDEF"/>
    <property type="match status" value="1"/>
</dbReference>
<evidence type="ECO:0000313" key="11">
    <source>
        <dbReference type="EMBL" id="MBK4734152.1"/>
    </source>
</evidence>
<dbReference type="SUPFAM" id="SSF55785">
    <property type="entry name" value="PYP-like sensor domain (PAS domain)"/>
    <property type="match status" value="2"/>
</dbReference>
<keyword evidence="2" id="KW-0597">Phosphoprotein</keyword>
<dbReference type="SUPFAM" id="SSF55073">
    <property type="entry name" value="Nucleotide cyclase"/>
    <property type="match status" value="1"/>
</dbReference>
<dbReference type="Gene3D" id="3.30.450.20">
    <property type="entry name" value="PAS domain"/>
    <property type="match status" value="4"/>
</dbReference>
<comment type="subcellular location">
    <subcellularLocation>
        <location evidence="1">Membrane</location>
    </subcellularLocation>
</comment>
<dbReference type="EMBL" id="JAEPBG010000002">
    <property type="protein sequence ID" value="MBK4734152.1"/>
    <property type="molecule type" value="Genomic_DNA"/>
</dbReference>
<keyword evidence="4" id="KW-0547">Nucleotide-binding</keyword>
<dbReference type="InterPro" id="IPR035965">
    <property type="entry name" value="PAS-like_dom_sf"/>
</dbReference>
<keyword evidence="6" id="KW-0067">ATP-binding</keyword>
<sequence length="692" mass="76046">MHEGEVAATNLAHAVEQQVDDAVTSADMILVGIVHRARHDAGKADALEDLNSILATQAAALPQLAGLFVYDENGRWIANSLRTLPRNANNADREYFQYHRDHATPGPFIGPPVRSRLTGDWILTVSRRIDHPDGSFAGVALATIPLSYFQKYYARFNLGERGLIALLRDDGTLLARLPFVESGIGKNLSSMAIFQDYLNHPGSGSTHRRSELDGVARIYAYQHSERYPILVTAALAHDDVLLNWKRDAASNAAALLLLTTVVALTGWRFIRQLRLRQRSERALAESEQKIRSITDNLPVLISYVDRNRRFGFVNATMQQILRKPMSAILGQPMADVIGEERYRDRIDNIDAALAGNRVEFELEAATPDGTRHVHTVYLPDVGQDGEVHGFHALSADITELRAAEARIRAIADNLPALIAYVDSDQCFRFSNNYARELPLARSGSLTGMTVAEAFGEAAYPALLPHLQAALEGDRMSFEHALGVDDAARVLHCEFVPDRDRHGRVLGFHWLATDISAQKRVERQLQRLARFDALTGLPNRSLLQDRLAEAILRARRGNTRLALLFLDVDRFKTINDSLGHHGGDEVLVQFAQRLKASVRISDTVARLAGDEFVILLEGLPSADEATLVADKILGAMQSPFSIAGALRAVSTSIGIAVSGPGEPGTPESLLKTADEALYAAKRAGRNAWEMLAA</sequence>
<dbReference type="InterPro" id="IPR029787">
    <property type="entry name" value="Nucleotide_cyclase"/>
</dbReference>
<name>A0A934SRD2_9BURK</name>
<dbReference type="PANTHER" id="PTHR44757">
    <property type="entry name" value="DIGUANYLATE CYCLASE DGCP"/>
    <property type="match status" value="1"/>
</dbReference>
<evidence type="ECO:0000256" key="4">
    <source>
        <dbReference type="ARBA" id="ARBA00022741"/>
    </source>
</evidence>
<evidence type="ECO:0000256" key="5">
    <source>
        <dbReference type="ARBA" id="ARBA00022777"/>
    </source>
</evidence>
<dbReference type="CDD" id="cd01949">
    <property type="entry name" value="GGDEF"/>
    <property type="match status" value="1"/>
</dbReference>
<keyword evidence="7" id="KW-0902">Two-component regulatory system</keyword>
<dbReference type="SMART" id="SM00091">
    <property type="entry name" value="PAS"/>
    <property type="match status" value="2"/>
</dbReference>
<comment type="caution">
    <text evidence="11">The sequence shown here is derived from an EMBL/GenBank/DDBJ whole genome shotgun (WGS) entry which is preliminary data.</text>
</comment>
<dbReference type="NCBIfam" id="TIGR00254">
    <property type="entry name" value="GGDEF"/>
    <property type="match status" value="1"/>
</dbReference>
<dbReference type="PROSITE" id="PS50112">
    <property type="entry name" value="PAS"/>
    <property type="match status" value="1"/>
</dbReference>
<dbReference type="GO" id="GO:0005524">
    <property type="term" value="F:ATP binding"/>
    <property type="evidence" value="ECO:0007669"/>
    <property type="project" value="UniProtKB-KW"/>
</dbReference>
<dbReference type="RefSeq" id="WP_200590922.1">
    <property type="nucleotide sequence ID" value="NZ_JAEPBG010000002.1"/>
</dbReference>
<proteinExistence type="predicted"/>
<dbReference type="Pfam" id="PF08448">
    <property type="entry name" value="PAS_4"/>
    <property type="match status" value="2"/>
</dbReference>
<keyword evidence="12" id="KW-1185">Reference proteome</keyword>
<dbReference type="InterPro" id="IPR043128">
    <property type="entry name" value="Rev_trsase/Diguanyl_cyclase"/>
</dbReference>
<organism evidence="11 12">
    <name type="scientific">Noviherbaspirillum pedocola</name>
    <dbReference type="NCBI Taxonomy" id="2801341"/>
    <lineage>
        <taxon>Bacteria</taxon>
        <taxon>Pseudomonadati</taxon>
        <taxon>Pseudomonadota</taxon>
        <taxon>Betaproteobacteria</taxon>
        <taxon>Burkholderiales</taxon>
        <taxon>Oxalobacteraceae</taxon>
        <taxon>Noviherbaspirillum</taxon>
    </lineage>
</organism>
<evidence type="ECO:0000259" key="8">
    <source>
        <dbReference type="PROSITE" id="PS50112"/>
    </source>
</evidence>
<keyword evidence="5" id="KW-0418">Kinase</keyword>
<reference evidence="11" key="1">
    <citation type="submission" date="2021-01" db="EMBL/GenBank/DDBJ databases">
        <title>Genome sequence of strain Noviherbaspirillum sp. DKR-6.</title>
        <authorList>
            <person name="Chaudhary D.K."/>
        </authorList>
    </citation>
    <scope>NUCLEOTIDE SEQUENCE</scope>
    <source>
        <strain evidence="11">DKR-6</strain>
    </source>
</reference>
<dbReference type="InterPro" id="IPR000014">
    <property type="entry name" value="PAS"/>
</dbReference>
<keyword evidence="3" id="KW-0808">Transferase</keyword>
<dbReference type="NCBIfam" id="TIGR00229">
    <property type="entry name" value="sensory_box"/>
    <property type="match status" value="1"/>
</dbReference>
<dbReference type="InterPro" id="IPR013656">
    <property type="entry name" value="PAS_4"/>
</dbReference>
<dbReference type="InterPro" id="IPR029151">
    <property type="entry name" value="Sensor-like_sf"/>
</dbReference>
<evidence type="ECO:0000256" key="7">
    <source>
        <dbReference type="ARBA" id="ARBA00023012"/>
    </source>
</evidence>
<dbReference type="AlphaFoldDB" id="A0A934SRD2"/>
<evidence type="ECO:0000256" key="3">
    <source>
        <dbReference type="ARBA" id="ARBA00022679"/>
    </source>
</evidence>
<evidence type="ECO:0000313" key="12">
    <source>
        <dbReference type="Proteomes" id="UP000622890"/>
    </source>
</evidence>